<sequence length="69" mass="8024">MTKRNPPRVTEEFLRDKWYCSRVGVEGFEPPTSCSQSSLLNDWIQKPASVSVTEIEPFSYKQKSPRMWG</sequence>
<dbReference type="AlphaFoldDB" id="A0A383AR98"/>
<dbReference type="EMBL" id="UINC01194153">
    <property type="protein sequence ID" value="SVE10101.1"/>
    <property type="molecule type" value="Genomic_DNA"/>
</dbReference>
<proteinExistence type="predicted"/>
<accession>A0A383AR98</accession>
<name>A0A383AR98_9ZZZZ</name>
<organism evidence="1">
    <name type="scientific">marine metagenome</name>
    <dbReference type="NCBI Taxonomy" id="408172"/>
    <lineage>
        <taxon>unclassified sequences</taxon>
        <taxon>metagenomes</taxon>
        <taxon>ecological metagenomes</taxon>
    </lineage>
</organism>
<gene>
    <name evidence="1" type="ORF">METZ01_LOCUS462955</name>
</gene>
<reference evidence="1" key="1">
    <citation type="submission" date="2018-05" db="EMBL/GenBank/DDBJ databases">
        <authorList>
            <person name="Lanie J.A."/>
            <person name="Ng W.-L."/>
            <person name="Kazmierczak K.M."/>
            <person name="Andrzejewski T.M."/>
            <person name="Davidsen T.M."/>
            <person name="Wayne K.J."/>
            <person name="Tettelin H."/>
            <person name="Glass J.I."/>
            <person name="Rusch D."/>
            <person name="Podicherti R."/>
            <person name="Tsui H.-C.T."/>
            <person name="Winkler M.E."/>
        </authorList>
    </citation>
    <scope>NUCLEOTIDE SEQUENCE</scope>
</reference>
<protein>
    <submittedName>
        <fullName evidence="1">Uncharacterized protein</fullName>
    </submittedName>
</protein>
<evidence type="ECO:0000313" key="1">
    <source>
        <dbReference type="EMBL" id="SVE10101.1"/>
    </source>
</evidence>